<evidence type="ECO:0000313" key="2">
    <source>
        <dbReference type="Proteomes" id="UP001592528"/>
    </source>
</evidence>
<reference evidence="1 2" key="1">
    <citation type="submission" date="2024-09" db="EMBL/GenBank/DDBJ databases">
        <authorList>
            <person name="Lee S.D."/>
        </authorList>
    </citation>
    <scope>NUCLEOTIDE SEQUENCE [LARGE SCALE GENOMIC DNA]</scope>
    <source>
        <strain evidence="1 2">N1-5</strain>
    </source>
</reference>
<comment type="caution">
    <text evidence="1">The sequence shown here is derived from an EMBL/GenBank/DDBJ whole genome shotgun (WGS) entry which is preliminary data.</text>
</comment>
<name>A0ABV6UHA0_9ACTN</name>
<gene>
    <name evidence="1" type="ORF">ACEZDJ_05935</name>
</gene>
<protein>
    <submittedName>
        <fullName evidence="1">Uncharacterized protein</fullName>
    </submittedName>
</protein>
<dbReference type="RefSeq" id="WP_157623726.1">
    <property type="nucleotide sequence ID" value="NZ_JBHEZZ010000002.1"/>
</dbReference>
<evidence type="ECO:0000313" key="1">
    <source>
        <dbReference type="EMBL" id="MFC1400819.1"/>
    </source>
</evidence>
<accession>A0ABV6UHA0</accession>
<keyword evidence="2" id="KW-1185">Reference proteome</keyword>
<sequence length="121" mass="13653">MTDPHQADDQPTPHIPDYPIELPPLLPGQVLARTIPHGGELRPRGFLITCAYCDATRDWLIVEVLSKVYIRCRCTHEWLEPDLDLDAFNDLFGEVIRVWDSFPEVVAGLGFDGTFAGTYLD</sequence>
<dbReference type="Proteomes" id="UP001592528">
    <property type="component" value="Unassembled WGS sequence"/>
</dbReference>
<organism evidence="1 2">
    <name type="scientific">Streptacidiphilus cavernicola</name>
    <dbReference type="NCBI Taxonomy" id="3342716"/>
    <lineage>
        <taxon>Bacteria</taxon>
        <taxon>Bacillati</taxon>
        <taxon>Actinomycetota</taxon>
        <taxon>Actinomycetes</taxon>
        <taxon>Kitasatosporales</taxon>
        <taxon>Streptomycetaceae</taxon>
        <taxon>Streptacidiphilus</taxon>
    </lineage>
</organism>
<dbReference type="EMBL" id="JBHEZZ010000002">
    <property type="protein sequence ID" value="MFC1400819.1"/>
    <property type="molecule type" value="Genomic_DNA"/>
</dbReference>
<proteinExistence type="predicted"/>